<accession>A0A6J2UTA3</accession>
<evidence type="ECO:0000313" key="2">
    <source>
        <dbReference type="Proteomes" id="UP000504632"/>
    </source>
</evidence>
<feature type="region of interest" description="Disordered" evidence="1">
    <location>
        <begin position="51"/>
        <end position="81"/>
    </location>
</feature>
<evidence type="ECO:0000313" key="3">
    <source>
        <dbReference type="RefSeq" id="XP_030623705.1"/>
    </source>
</evidence>
<dbReference type="AlphaFoldDB" id="A0A6J2UTA3"/>
<keyword evidence="2" id="KW-1185">Reference proteome</keyword>
<protein>
    <submittedName>
        <fullName evidence="3">Uncharacterized protein LOC115806987</fullName>
    </submittedName>
</protein>
<gene>
    <name evidence="3" type="primary">LOC115806987</name>
</gene>
<name>A0A6J2UTA3_CHACN</name>
<dbReference type="GeneID" id="115806987"/>
<dbReference type="InParanoid" id="A0A6J2UTA3"/>
<reference evidence="3" key="1">
    <citation type="submission" date="2025-08" db="UniProtKB">
        <authorList>
            <consortium name="RefSeq"/>
        </authorList>
    </citation>
    <scope>IDENTIFICATION</scope>
</reference>
<feature type="region of interest" description="Disordered" evidence="1">
    <location>
        <begin position="195"/>
        <end position="214"/>
    </location>
</feature>
<dbReference type="Proteomes" id="UP000504632">
    <property type="component" value="Chromosome 3"/>
</dbReference>
<dbReference type="OrthoDB" id="10253954at2759"/>
<sequence length="237" mass="26951">MIMCLYSSSSQLSVHTPTPPTPVRQVNRIREKVKKSPSPRNYLPKVRLTLRHYRDPESNRARLRRPSEPVQSRSPDSPEFLNLTNEKSVGLVTGCDVNALLKSAIDKTDLGVHPANSTGQPLLSYRGKIDLNQQYKVKSQRSPDSTYIRNQINQGTIKLIQPVSYTWTELDWTQHLQNRVLRDRIMTGTKLQSGVRGHHCSATPWTNRSGNTPSTQLLKWTSPMGNPKTLKRDRETT</sequence>
<proteinExistence type="predicted"/>
<evidence type="ECO:0000256" key="1">
    <source>
        <dbReference type="SAM" id="MobiDB-lite"/>
    </source>
</evidence>
<dbReference type="RefSeq" id="XP_030623705.1">
    <property type="nucleotide sequence ID" value="XM_030767845.1"/>
</dbReference>
<feature type="compositionally biased region" description="Polar residues" evidence="1">
    <location>
        <begin position="203"/>
        <end position="214"/>
    </location>
</feature>
<organism evidence="2 3">
    <name type="scientific">Chanos chanos</name>
    <name type="common">Milkfish</name>
    <name type="synonym">Mugil chanos</name>
    <dbReference type="NCBI Taxonomy" id="29144"/>
    <lineage>
        <taxon>Eukaryota</taxon>
        <taxon>Metazoa</taxon>
        <taxon>Chordata</taxon>
        <taxon>Craniata</taxon>
        <taxon>Vertebrata</taxon>
        <taxon>Euteleostomi</taxon>
        <taxon>Actinopterygii</taxon>
        <taxon>Neopterygii</taxon>
        <taxon>Teleostei</taxon>
        <taxon>Ostariophysi</taxon>
        <taxon>Gonorynchiformes</taxon>
        <taxon>Chanidae</taxon>
        <taxon>Chanos</taxon>
    </lineage>
</organism>